<dbReference type="Gene3D" id="1.10.10.10">
    <property type="entry name" value="Winged helix-like DNA-binding domain superfamily/Winged helix DNA-binding domain"/>
    <property type="match status" value="2"/>
</dbReference>
<evidence type="ECO:0000313" key="3">
    <source>
        <dbReference type="Proteomes" id="UP000471521"/>
    </source>
</evidence>
<dbReference type="AlphaFoldDB" id="A0A6B0SIV1"/>
<dbReference type="PANTHER" id="PTHR36216">
    <property type="entry name" value="TRANSCRIPTIONAL REGULATOR, TRMB"/>
    <property type="match status" value="1"/>
</dbReference>
<feature type="domain" description="HVO-0163 N-terminal HTH" evidence="1">
    <location>
        <begin position="3"/>
        <end position="71"/>
    </location>
</feature>
<dbReference type="RefSeq" id="WP_159527148.1">
    <property type="nucleotide sequence ID" value="NZ_WUUU01000140.1"/>
</dbReference>
<sequence>MADTRTRIETSIEAHPGIHFSEIVRRLELAPGQVQYHLKRLRADDTVVAEPVYGKTHYFPPEYTDWERDALALLRRETAGGVVAYLLAHGPATPAAVADSLDIARSTLEWHLDRLVEHQLVSKHRDQSNHVTLTVDRRDRTVQLLREADPTLRERMVDRFTRLVDKLLDQ</sequence>
<organism evidence="2 3">
    <name type="scientific">Halobacterium bonnevillei</name>
    <dbReference type="NCBI Taxonomy" id="2692200"/>
    <lineage>
        <taxon>Archaea</taxon>
        <taxon>Methanobacteriati</taxon>
        <taxon>Methanobacteriota</taxon>
        <taxon>Stenosarchaea group</taxon>
        <taxon>Halobacteria</taxon>
        <taxon>Halobacteriales</taxon>
        <taxon>Halobacteriaceae</taxon>
        <taxon>Halobacterium</taxon>
    </lineage>
</organism>
<dbReference type="Proteomes" id="UP000471521">
    <property type="component" value="Unassembled WGS sequence"/>
</dbReference>
<name>A0A6B0SIV1_9EURY</name>
<protein>
    <submittedName>
        <fullName evidence="2">Winged helix-turn-helix transcriptional regulator</fullName>
    </submittedName>
</protein>
<proteinExistence type="predicted"/>
<dbReference type="SUPFAM" id="SSF46785">
    <property type="entry name" value="Winged helix' DNA-binding domain"/>
    <property type="match status" value="2"/>
</dbReference>
<keyword evidence="3" id="KW-1185">Reference proteome</keyword>
<dbReference type="InterPro" id="IPR011991">
    <property type="entry name" value="ArsR-like_HTH"/>
</dbReference>
<dbReference type="Pfam" id="PF24266">
    <property type="entry name" value="HTH_HVO_0163_N"/>
    <property type="match status" value="1"/>
</dbReference>
<dbReference type="CDD" id="cd00090">
    <property type="entry name" value="HTH_ARSR"/>
    <property type="match status" value="1"/>
</dbReference>
<evidence type="ECO:0000313" key="2">
    <source>
        <dbReference type="EMBL" id="MXR21704.1"/>
    </source>
</evidence>
<dbReference type="EMBL" id="WUUU01000140">
    <property type="protein sequence ID" value="MXR21704.1"/>
    <property type="molecule type" value="Genomic_DNA"/>
</dbReference>
<dbReference type="Pfam" id="PF12840">
    <property type="entry name" value="HTH_20"/>
    <property type="match status" value="1"/>
</dbReference>
<accession>A0A6B0SIV1</accession>
<dbReference type="InterPro" id="IPR036390">
    <property type="entry name" value="WH_DNA-bd_sf"/>
</dbReference>
<reference evidence="2 3" key="1">
    <citation type="submission" date="2019-12" db="EMBL/GenBank/DDBJ databases">
        <title>Isolation and characterization of three novel carbon monoxide-oxidizing members of Halobacteria from salione crusts and soils.</title>
        <authorList>
            <person name="Myers M.R."/>
            <person name="King G.M."/>
        </authorList>
    </citation>
    <scope>NUCLEOTIDE SEQUENCE [LARGE SCALE GENOMIC DNA]</scope>
    <source>
        <strain evidence="2 3">PCN9</strain>
    </source>
</reference>
<gene>
    <name evidence="2" type="ORF">GRX66_14210</name>
</gene>
<comment type="caution">
    <text evidence="2">The sequence shown here is derived from an EMBL/GenBank/DDBJ whole genome shotgun (WGS) entry which is preliminary data.</text>
</comment>
<dbReference type="OrthoDB" id="28610at2157"/>
<evidence type="ECO:0000259" key="1">
    <source>
        <dbReference type="Pfam" id="PF24266"/>
    </source>
</evidence>
<dbReference type="PANTHER" id="PTHR36216:SF1">
    <property type="entry name" value="HTH ARSR-TYPE DOMAIN-CONTAINING PROTEIN"/>
    <property type="match status" value="1"/>
</dbReference>
<dbReference type="InterPro" id="IPR056504">
    <property type="entry name" value="HTH_HVO_0163_N"/>
</dbReference>
<dbReference type="InterPro" id="IPR036388">
    <property type="entry name" value="WH-like_DNA-bd_sf"/>
</dbReference>